<dbReference type="RefSeq" id="XP_002839279.1">
    <property type="nucleotide sequence ID" value="XM_002839233.1"/>
</dbReference>
<dbReference type="InterPro" id="IPR045864">
    <property type="entry name" value="aa-tRNA-synth_II/BPL/LPL"/>
</dbReference>
<dbReference type="InParanoid" id="D5GG27"/>
<dbReference type="HOGENOM" id="CLU_2442476_0_0_1"/>
<keyword evidence="2" id="KW-1185">Reference proteome</keyword>
<dbReference type="SUPFAM" id="SSF55681">
    <property type="entry name" value="Class II aaRS and biotin synthetases"/>
    <property type="match status" value="1"/>
</dbReference>
<dbReference type="GO" id="GO:0006434">
    <property type="term" value="P:seryl-tRNA aminoacylation"/>
    <property type="evidence" value="ECO:0007669"/>
    <property type="project" value="InterPro"/>
</dbReference>
<dbReference type="EMBL" id="FN430233">
    <property type="protein sequence ID" value="CAZ83470.1"/>
    <property type="molecule type" value="Genomic_DNA"/>
</dbReference>
<dbReference type="Gene3D" id="3.30.930.10">
    <property type="entry name" value="Bira Bifunctional Protein, Domain 2"/>
    <property type="match status" value="1"/>
</dbReference>
<dbReference type="GeneID" id="9181816"/>
<dbReference type="Proteomes" id="UP000006911">
    <property type="component" value="Unassembled WGS sequence"/>
</dbReference>
<dbReference type="eggNOG" id="KOG2509">
    <property type="taxonomic scope" value="Eukaryota"/>
</dbReference>
<dbReference type="GO" id="GO:0005524">
    <property type="term" value="F:ATP binding"/>
    <property type="evidence" value="ECO:0007669"/>
    <property type="project" value="InterPro"/>
</dbReference>
<reference evidence="1 2" key="1">
    <citation type="journal article" date="2010" name="Nature">
        <title>Perigord black truffle genome uncovers evolutionary origins and mechanisms of symbiosis.</title>
        <authorList>
            <person name="Martin F."/>
            <person name="Kohler A."/>
            <person name="Murat C."/>
            <person name="Balestrini R."/>
            <person name="Coutinho P.M."/>
            <person name="Jaillon O."/>
            <person name="Montanini B."/>
            <person name="Morin E."/>
            <person name="Noel B."/>
            <person name="Percudani R."/>
            <person name="Porcel B."/>
            <person name="Rubini A."/>
            <person name="Amicucci A."/>
            <person name="Amselem J."/>
            <person name="Anthouard V."/>
            <person name="Arcioni S."/>
            <person name="Artiguenave F."/>
            <person name="Aury J.M."/>
            <person name="Ballario P."/>
            <person name="Bolchi A."/>
            <person name="Brenna A."/>
            <person name="Brun A."/>
            <person name="Buee M."/>
            <person name="Cantarel B."/>
            <person name="Chevalier G."/>
            <person name="Couloux A."/>
            <person name="Da Silva C."/>
            <person name="Denoeud F."/>
            <person name="Duplessis S."/>
            <person name="Ghignone S."/>
            <person name="Hilselberger B."/>
            <person name="Iotti M."/>
            <person name="Marcais B."/>
            <person name="Mello A."/>
            <person name="Miranda M."/>
            <person name="Pacioni G."/>
            <person name="Quesneville H."/>
            <person name="Riccioni C."/>
            <person name="Ruotolo R."/>
            <person name="Splivallo R."/>
            <person name="Stocchi V."/>
            <person name="Tisserant E."/>
            <person name="Viscomi A.R."/>
            <person name="Zambonelli A."/>
            <person name="Zampieri E."/>
            <person name="Henrissat B."/>
            <person name="Lebrun M.H."/>
            <person name="Paolocci F."/>
            <person name="Bonfante P."/>
            <person name="Ottonello S."/>
            <person name="Wincker P."/>
        </authorList>
    </citation>
    <scope>NUCLEOTIDE SEQUENCE [LARGE SCALE GENOMIC DNA]</scope>
    <source>
        <strain evidence="1 2">Mel28</strain>
    </source>
</reference>
<organism evidence="1 2">
    <name type="scientific">Tuber melanosporum (strain Mel28)</name>
    <name type="common">Perigord black truffle</name>
    <dbReference type="NCBI Taxonomy" id="656061"/>
    <lineage>
        <taxon>Eukaryota</taxon>
        <taxon>Fungi</taxon>
        <taxon>Dikarya</taxon>
        <taxon>Ascomycota</taxon>
        <taxon>Pezizomycotina</taxon>
        <taxon>Pezizomycetes</taxon>
        <taxon>Pezizales</taxon>
        <taxon>Tuberaceae</taxon>
        <taxon>Tuber</taxon>
    </lineage>
</organism>
<protein>
    <submittedName>
        <fullName evidence="1">(Perigord truffle) hypothetical protein</fullName>
    </submittedName>
</protein>
<dbReference type="KEGG" id="tml:GSTUM_00001964001"/>
<evidence type="ECO:0000313" key="2">
    <source>
        <dbReference type="Proteomes" id="UP000006911"/>
    </source>
</evidence>
<dbReference type="PANTHER" id="PTHR11778">
    <property type="entry name" value="SERYL-TRNA SYNTHETASE"/>
    <property type="match status" value="1"/>
</dbReference>
<sequence>MFDEAPRNPEIRYGTNSQSDTVKEYVHCLNSTLCTTERSLCYLLENYQTPEYINVPEPLRKYIPGAPGLLPFSKELPTNNTSMGRGNPKA</sequence>
<dbReference type="InterPro" id="IPR002317">
    <property type="entry name" value="Ser-tRNA-ligase_type_1"/>
</dbReference>
<gene>
    <name evidence="1" type="ORF">GSTUM_00001964001</name>
</gene>
<dbReference type="AlphaFoldDB" id="D5GG27"/>
<dbReference type="STRING" id="656061.D5GG27"/>
<proteinExistence type="predicted"/>
<accession>D5GG27</accession>
<dbReference type="GO" id="GO:0004828">
    <property type="term" value="F:serine-tRNA ligase activity"/>
    <property type="evidence" value="ECO:0007669"/>
    <property type="project" value="InterPro"/>
</dbReference>
<name>D5GG27_TUBMM</name>
<evidence type="ECO:0000313" key="1">
    <source>
        <dbReference type="EMBL" id="CAZ83470.1"/>
    </source>
</evidence>